<comment type="similarity">
    <text evidence="1">Belongs to the protein kinase superfamily. RIO-type Ser/Thr kinase family.</text>
</comment>
<dbReference type="AlphaFoldDB" id="A0AA86R1J1"/>
<evidence type="ECO:0000256" key="11">
    <source>
        <dbReference type="ARBA" id="ARBA00048679"/>
    </source>
</evidence>
<dbReference type="PANTHER" id="PTHR45723">
    <property type="entry name" value="SERINE/THREONINE-PROTEIN KINASE RIO1"/>
    <property type="match status" value="1"/>
</dbReference>
<protein>
    <recommendedName>
        <fullName evidence="2">non-specific serine/threonine protein kinase</fullName>
        <ecNumber evidence="2">2.7.11.1</ecNumber>
    </recommendedName>
</protein>
<dbReference type="EMBL" id="CATOUU010000985">
    <property type="protein sequence ID" value="CAI9965271.1"/>
    <property type="molecule type" value="Genomic_DNA"/>
</dbReference>
<comment type="catalytic activity">
    <reaction evidence="11">
        <text>L-seryl-[protein] + ATP = O-phospho-L-seryl-[protein] + ADP + H(+)</text>
        <dbReference type="Rhea" id="RHEA:17989"/>
        <dbReference type="Rhea" id="RHEA-COMP:9863"/>
        <dbReference type="Rhea" id="RHEA-COMP:11604"/>
        <dbReference type="ChEBI" id="CHEBI:15378"/>
        <dbReference type="ChEBI" id="CHEBI:29999"/>
        <dbReference type="ChEBI" id="CHEBI:30616"/>
        <dbReference type="ChEBI" id="CHEBI:83421"/>
        <dbReference type="ChEBI" id="CHEBI:456216"/>
        <dbReference type="EC" id="2.7.11.1"/>
    </reaction>
</comment>
<evidence type="ECO:0000256" key="6">
    <source>
        <dbReference type="ARBA" id="ARBA00022741"/>
    </source>
</evidence>
<evidence type="ECO:0000256" key="8">
    <source>
        <dbReference type="ARBA" id="ARBA00022840"/>
    </source>
</evidence>
<feature type="compositionally biased region" description="Basic residues" evidence="12">
    <location>
        <begin position="436"/>
        <end position="461"/>
    </location>
</feature>
<dbReference type="SMART" id="SM00090">
    <property type="entry name" value="RIO"/>
    <property type="match status" value="1"/>
</dbReference>
<keyword evidence="9" id="KW-0460">Magnesium</keyword>
<dbReference type="InterPro" id="IPR018935">
    <property type="entry name" value="RIO_kinase_CS"/>
</dbReference>
<dbReference type="EMBL" id="CAXDID020000435">
    <property type="protein sequence ID" value="CAL6091314.1"/>
    <property type="molecule type" value="Genomic_DNA"/>
</dbReference>
<evidence type="ECO:0000256" key="1">
    <source>
        <dbReference type="ARBA" id="ARBA00009196"/>
    </source>
</evidence>
<evidence type="ECO:0000256" key="10">
    <source>
        <dbReference type="ARBA" id="ARBA00047899"/>
    </source>
</evidence>
<reference evidence="14" key="1">
    <citation type="submission" date="2023-06" db="EMBL/GenBank/DDBJ databases">
        <authorList>
            <person name="Kurt Z."/>
        </authorList>
    </citation>
    <scope>NUCLEOTIDE SEQUENCE</scope>
</reference>
<evidence type="ECO:0000256" key="7">
    <source>
        <dbReference type="ARBA" id="ARBA00022777"/>
    </source>
</evidence>
<dbReference type="EC" id="2.7.11.1" evidence="2"/>
<evidence type="ECO:0000313" key="16">
    <source>
        <dbReference type="EMBL" id="CAL6091314.1"/>
    </source>
</evidence>
<feature type="domain" description="Protein kinase" evidence="13">
    <location>
        <begin position="52"/>
        <end position="402"/>
    </location>
</feature>
<dbReference type="Proteomes" id="UP001642409">
    <property type="component" value="Unassembled WGS sequence"/>
</dbReference>
<dbReference type="InterPro" id="IPR000687">
    <property type="entry name" value="RIO_kinase"/>
</dbReference>
<evidence type="ECO:0000256" key="2">
    <source>
        <dbReference type="ARBA" id="ARBA00012513"/>
    </source>
</evidence>
<evidence type="ECO:0000256" key="3">
    <source>
        <dbReference type="ARBA" id="ARBA00022527"/>
    </source>
</evidence>
<feature type="compositionally biased region" description="Acidic residues" evidence="12">
    <location>
        <begin position="381"/>
        <end position="400"/>
    </location>
</feature>
<accession>A0AA86R1J1</accession>
<evidence type="ECO:0000256" key="4">
    <source>
        <dbReference type="ARBA" id="ARBA00022679"/>
    </source>
</evidence>
<dbReference type="PROSITE" id="PS01245">
    <property type="entry name" value="RIO1"/>
    <property type="match status" value="1"/>
</dbReference>
<evidence type="ECO:0000313" key="14">
    <source>
        <dbReference type="EMBL" id="CAI9965271.1"/>
    </source>
</evidence>
<keyword evidence="17" id="KW-1185">Reference proteome</keyword>
<evidence type="ECO:0000256" key="5">
    <source>
        <dbReference type="ARBA" id="ARBA00022723"/>
    </source>
</evidence>
<dbReference type="SUPFAM" id="SSF56112">
    <property type="entry name" value="Protein kinase-like (PK-like)"/>
    <property type="match status" value="1"/>
</dbReference>
<keyword evidence="6" id="KW-0547">Nucleotide-binding</keyword>
<dbReference type="Gene3D" id="3.30.200.20">
    <property type="entry name" value="Phosphorylase Kinase, domain 1"/>
    <property type="match status" value="1"/>
</dbReference>
<dbReference type="InterPro" id="IPR000719">
    <property type="entry name" value="Prot_kinase_dom"/>
</dbReference>
<name>A0AA86R1J1_9EUKA</name>
<organism evidence="14">
    <name type="scientific">Hexamita inflata</name>
    <dbReference type="NCBI Taxonomy" id="28002"/>
    <lineage>
        <taxon>Eukaryota</taxon>
        <taxon>Metamonada</taxon>
        <taxon>Diplomonadida</taxon>
        <taxon>Hexamitidae</taxon>
        <taxon>Hexamitinae</taxon>
        <taxon>Hexamita</taxon>
    </lineage>
</organism>
<evidence type="ECO:0000259" key="13">
    <source>
        <dbReference type="PROSITE" id="PS50011"/>
    </source>
</evidence>
<evidence type="ECO:0000313" key="17">
    <source>
        <dbReference type="Proteomes" id="UP001642409"/>
    </source>
</evidence>
<keyword evidence="4" id="KW-0808">Transferase</keyword>
<feature type="region of interest" description="Disordered" evidence="12">
    <location>
        <begin position="434"/>
        <end position="461"/>
    </location>
</feature>
<dbReference type="GO" id="GO:0046872">
    <property type="term" value="F:metal ion binding"/>
    <property type="evidence" value="ECO:0007669"/>
    <property type="project" value="UniProtKB-KW"/>
</dbReference>
<gene>
    <name evidence="15" type="ORF">HINF_LOCUS12208</name>
    <name evidence="14" type="ORF">HINF_LOCUS52916</name>
    <name evidence="16" type="ORF">HINF_LOCUS65726</name>
</gene>
<evidence type="ECO:0000313" key="15">
    <source>
        <dbReference type="EMBL" id="CAL5991660.1"/>
    </source>
</evidence>
<keyword evidence="7" id="KW-0418">Kinase</keyword>
<dbReference type="InterPro" id="IPR018934">
    <property type="entry name" value="RIO_dom"/>
</dbReference>
<dbReference type="Pfam" id="PF01163">
    <property type="entry name" value="RIO1"/>
    <property type="match status" value="1"/>
</dbReference>
<sequence>MQAAKIITFKLNESHKVKQKHTDYSNRSTTSLVMDQRTRLNLYKLQEKRKLEPIEEIINTGKEASVYKSADYAVKIFATSSMIFKNRQIYIDGDRRFRQMNTSCSNSRQLVKLWCEKEYRNMKRVSESNLINCPKPEYVSDTVLVMQLIPNSPRLIDVAKYLTLSRLIKVYYSILRSMRDLFMNCCLVHGDLSEYNLLYQTTTKKVFMIDFGQALDLTNPNAITLLRIDIKNINTFFARLGIPVVENVKVLEFITAPLSTLPTLPTSKNNSEIQDCMSPLTVNPDLVSAVQYLHSTAKQKSYEEIQDDDQFVQTKIFELIKNYSEDDIFRAENAGLKNFGIDIEFETNKTKKEKEKILKERILWLDIQKIEAENINEIVNENEELENGEDEEEEENEEEQILIGQKKINLHKLQREDFTKEEWKEIQAKLKEAKRIARTQKKPKKQKLKERKVAKRKNGGK</sequence>
<dbReference type="PROSITE" id="PS50011">
    <property type="entry name" value="PROTEIN_KINASE_DOM"/>
    <property type="match status" value="1"/>
</dbReference>
<comment type="catalytic activity">
    <reaction evidence="10">
        <text>L-threonyl-[protein] + ATP = O-phospho-L-threonyl-[protein] + ADP + H(+)</text>
        <dbReference type="Rhea" id="RHEA:46608"/>
        <dbReference type="Rhea" id="RHEA-COMP:11060"/>
        <dbReference type="Rhea" id="RHEA-COMP:11605"/>
        <dbReference type="ChEBI" id="CHEBI:15378"/>
        <dbReference type="ChEBI" id="CHEBI:30013"/>
        <dbReference type="ChEBI" id="CHEBI:30616"/>
        <dbReference type="ChEBI" id="CHEBI:61977"/>
        <dbReference type="ChEBI" id="CHEBI:456216"/>
        <dbReference type="EC" id="2.7.11.1"/>
    </reaction>
</comment>
<evidence type="ECO:0000256" key="12">
    <source>
        <dbReference type="SAM" id="MobiDB-lite"/>
    </source>
</evidence>
<reference evidence="15 17" key="2">
    <citation type="submission" date="2024-07" db="EMBL/GenBank/DDBJ databases">
        <authorList>
            <person name="Akdeniz Z."/>
        </authorList>
    </citation>
    <scope>NUCLEOTIDE SEQUENCE [LARGE SCALE GENOMIC DNA]</scope>
</reference>
<dbReference type="EMBL" id="CAXDID020000027">
    <property type="protein sequence ID" value="CAL5991660.1"/>
    <property type="molecule type" value="Genomic_DNA"/>
</dbReference>
<dbReference type="InterPro" id="IPR051272">
    <property type="entry name" value="RIO-type_Ser/Thr_kinase"/>
</dbReference>
<keyword evidence="3" id="KW-0723">Serine/threonine-protein kinase</keyword>
<comment type="caution">
    <text evidence="14">The sequence shown here is derived from an EMBL/GenBank/DDBJ whole genome shotgun (WGS) entry which is preliminary data.</text>
</comment>
<dbReference type="Gene3D" id="1.10.510.10">
    <property type="entry name" value="Transferase(Phosphotransferase) domain 1"/>
    <property type="match status" value="1"/>
</dbReference>
<dbReference type="InterPro" id="IPR011009">
    <property type="entry name" value="Kinase-like_dom_sf"/>
</dbReference>
<proteinExistence type="inferred from homology"/>
<keyword evidence="5" id="KW-0479">Metal-binding</keyword>
<keyword evidence="8" id="KW-0067">ATP-binding</keyword>
<dbReference type="GO" id="GO:0004674">
    <property type="term" value="F:protein serine/threonine kinase activity"/>
    <property type="evidence" value="ECO:0007669"/>
    <property type="project" value="UniProtKB-KW"/>
</dbReference>
<feature type="region of interest" description="Disordered" evidence="12">
    <location>
        <begin position="381"/>
        <end position="401"/>
    </location>
</feature>
<dbReference type="GO" id="GO:0005524">
    <property type="term" value="F:ATP binding"/>
    <property type="evidence" value="ECO:0007669"/>
    <property type="project" value="UniProtKB-KW"/>
</dbReference>
<evidence type="ECO:0000256" key="9">
    <source>
        <dbReference type="ARBA" id="ARBA00022842"/>
    </source>
</evidence>